<proteinExistence type="predicted"/>
<keyword evidence="3" id="KW-1185">Reference proteome</keyword>
<dbReference type="PROSITE" id="PS51257">
    <property type="entry name" value="PROKAR_LIPOPROTEIN"/>
    <property type="match status" value="1"/>
</dbReference>
<protein>
    <recommendedName>
        <fullName evidence="4">Exo-alpha-sialidase</fullName>
    </recommendedName>
</protein>
<name>A0ABM7Q4J5_9GAMM</name>
<feature type="chain" id="PRO_5047237452" description="Exo-alpha-sialidase" evidence="1">
    <location>
        <begin position="28"/>
        <end position="450"/>
    </location>
</feature>
<dbReference type="InterPro" id="IPR036278">
    <property type="entry name" value="Sialidase_sf"/>
</dbReference>
<dbReference type="SUPFAM" id="SSF50939">
    <property type="entry name" value="Sialidases"/>
    <property type="match status" value="1"/>
</dbReference>
<sequence length="450" mass="47213">MNRPAPVSIAASTLACALLLAACQRDAGTAPAAAVTPATAAKPGTLVVNEWALPTVDGAAQPDLAVGPDGRLLLSWIRKLGDRNALVYATYLGDDTWESAPKTIVVGRTLSANWANTPHILMTEDGGLWAHWLQAPANAASPHASDVLLTRSPDNGVHWSAPVAVNDDATGTEHGFVALWPAGQDTLGIAWLDGRNTAGAGHMHGGEATKVAMSTAHAGHDEHDEHAGEMTVRGAMFDAAMKRSDDVEIDASTCDCCGTDVAATPRGALLVYRDRTADEIRDIVAVRRGAKAWGTPVVVHADGWKMPACPLNGPAVAANGNNVAVAWYTAPGEHPIVRLARSADAGDHFDAPLDVDAGPMVQGRVDVAMDDSATWLVWLREDARGQSLQLARFDAKGSKPQQIEVARLQGRGRGTGFPKLAVRRGVAFVAWTDIVEGRTRLAGAKVGLAP</sequence>
<accession>A0ABM7Q4J5</accession>
<evidence type="ECO:0000313" key="3">
    <source>
        <dbReference type="Proteomes" id="UP000681317"/>
    </source>
</evidence>
<organism evidence="2 3">
    <name type="scientific">Noviluteimonas caseinilytica</name>
    <dbReference type="NCBI Taxonomy" id="2675101"/>
    <lineage>
        <taxon>Bacteria</taxon>
        <taxon>Pseudomonadati</taxon>
        <taxon>Pseudomonadota</taxon>
        <taxon>Gammaproteobacteria</taxon>
        <taxon>Lysobacterales</taxon>
        <taxon>Lysobacteraceae</taxon>
        <taxon>Noviluteimonas</taxon>
    </lineage>
</organism>
<dbReference type="Proteomes" id="UP000681317">
    <property type="component" value="Chromosome"/>
</dbReference>
<evidence type="ECO:0000256" key="1">
    <source>
        <dbReference type="SAM" id="SignalP"/>
    </source>
</evidence>
<dbReference type="CDD" id="cd15482">
    <property type="entry name" value="Sialidase_non-viral"/>
    <property type="match status" value="1"/>
</dbReference>
<evidence type="ECO:0000313" key="2">
    <source>
        <dbReference type="EMBL" id="BCT92195.1"/>
    </source>
</evidence>
<gene>
    <name evidence="2" type="ORF">LYSCAS_12190</name>
</gene>
<evidence type="ECO:0008006" key="4">
    <source>
        <dbReference type="Google" id="ProtNLM"/>
    </source>
</evidence>
<dbReference type="Gene3D" id="2.120.10.10">
    <property type="match status" value="1"/>
</dbReference>
<dbReference type="RefSeq" id="WP_213436764.1">
    <property type="nucleotide sequence ID" value="NZ_AP024545.1"/>
</dbReference>
<reference evidence="2 3" key="1">
    <citation type="submission" date="2021-03" db="EMBL/GenBank/DDBJ databases">
        <title>Complete Genome Sequences of Two Lysobacter Strains Isolated from Sea Water (Lysobacter caseinilyticus) and Soil (Lysobacter helvus) in South Korea.</title>
        <authorList>
            <person name="Watanabe Y."/>
            <person name="Arakawa K."/>
        </authorList>
    </citation>
    <scope>NUCLEOTIDE SEQUENCE [LARGE SCALE GENOMIC DNA]</scope>
    <source>
        <strain evidence="2 3">KVB24</strain>
    </source>
</reference>
<dbReference type="EMBL" id="AP024545">
    <property type="protein sequence ID" value="BCT92195.1"/>
    <property type="molecule type" value="Genomic_DNA"/>
</dbReference>
<keyword evidence="1" id="KW-0732">Signal</keyword>
<feature type="signal peptide" evidence="1">
    <location>
        <begin position="1"/>
        <end position="27"/>
    </location>
</feature>